<dbReference type="PANTHER" id="PTHR48090">
    <property type="entry name" value="UNDECAPRENYL-PHOSPHATE 4-DEOXY-4-FORMAMIDO-L-ARABINOSE TRANSFERASE-RELATED"/>
    <property type="match status" value="1"/>
</dbReference>
<evidence type="ECO:0000259" key="2">
    <source>
        <dbReference type="Pfam" id="PF00535"/>
    </source>
</evidence>
<dbReference type="InterPro" id="IPR001173">
    <property type="entry name" value="Glyco_trans_2-like"/>
</dbReference>
<feature type="transmembrane region" description="Helical" evidence="1">
    <location>
        <begin position="218"/>
        <end position="249"/>
    </location>
</feature>
<dbReference type="PANTHER" id="PTHR48090:SF8">
    <property type="entry name" value="GLYCOSYLTRANSFERASE CSBB-RELATED"/>
    <property type="match status" value="1"/>
</dbReference>
<dbReference type="RefSeq" id="WP_290138592.1">
    <property type="nucleotide sequence ID" value="NZ_CP101620.1"/>
</dbReference>
<dbReference type="SUPFAM" id="SSF53448">
    <property type="entry name" value="Nucleotide-diphospho-sugar transferases"/>
    <property type="match status" value="1"/>
</dbReference>
<proteinExistence type="predicted"/>
<feature type="domain" description="Glycosyltransferase 2-like" evidence="2">
    <location>
        <begin position="4"/>
        <end position="161"/>
    </location>
</feature>
<keyword evidence="1" id="KW-0472">Membrane</keyword>
<name>A0ABY5HZ09_9FIRM</name>
<evidence type="ECO:0000313" key="3">
    <source>
        <dbReference type="EMBL" id="UTY38333.1"/>
    </source>
</evidence>
<organism evidence="3 4">
    <name type="scientific">Allocoprobacillus halotolerans</name>
    <dbReference type="NCBI Taxonomy" id="2944914"/>
    <lineage>
        <taxon>Bacteria</taxon>
        <taxon>Bacillati</taxon>
        <taxon>Bacillota</taxon>
        <taxon>Erysipelotrichia</taxon>
        <taxon>Erysipelotrichales</taxon>
        <taxon>Erysipelotrichaceae</taxon>
        <taxon>Allocoprobacillus</taxon>
    </lineage>
</organism>
<accession>A0ABY5HZ09</accession>
<reference evidence="3" key="1">
    <citation type="submission" date="2022-07" db="EMBL/GenBank/DDBJ databases">
        <title>Faecal culturing of patients with breast cancer.</title>
        <authorList>
            <person name="Teng N.M.Y."/>
            <person name="Kiu R."/>
            <person name="Evans R."/>
            <person name="Baker D.J."/>
            <person name="Zenner C."/>
            <person name="Robinson S.D."/>
            <person name="Hall L.J."/>
        </authorList>
    </citation>
    <scope>NUCLEOTIDE SEQUENCE</scope>
    <source>
        <strain evidence="3">LH1062</strain>
    </source>
</reference>
<keyword evidence="1" id="KW-0812">Transmembrane</keyword>
<keyword evidence="4" id="KW-1185">Reference proteome</keyword>
<dbReference type="Pfam" id="PF00535">
    <property type="entry name" value="Glycos_transf_2"/>
    <property type="match status" value="1"/>
</dbReference>
<evidence type="ECO:0000313" key="4">
    <source>
        <dbReference type="Proteomes" id="UP001060112"/>
    </source>
</evidence>
<dbReference type="InterPro" id="IPR050256">
    <property type="entry name" value="Glycosyltransferase_2"/>
</dbReference>
<gene>
    <name evidence="3" type="ORF">NMU03_11690</name>
</gene>
<dbReference type="Gene3D" id="3.90.550.10">
    <property type="entry name" value="Spore Coat Polysaccharide Biosynthesis Protein SpsA, Chain A"/>
    <property type="match status" value="1"/>
</dbReference>
<keyword evidence="1" id="KW-1133">Transmembrane helix</keyword>
<evidence type="ECO:0000256" key="1">
    <source>
        <dbReference type="SAM" id="Phobius"/>
    </source>
</evidence>
<protein>
    <submittedName>
        <fullName evidence="3">Glycosyltransferase family 2 protein</fullName>
    </submittedName>
</protein>
<dbReference type="CDD" id="cd04187">
    <property type="entry name" value="DPM1_like_bac"/>
    <property type="match status" value="1"/>
</dbReference>
<sequence length="313" mass="35936">MKLSVIVPCYNEENNVVPFYNAVMKELKNIDLEILFINDGSRDQTFNKLKSLFLKDNEHVRIVDFSRNFGKEAALLAGLKESKGDFVSIIDADLQQNPKYIIDMLKILENNPDYDCVAAYQNVRKEGKILTFFKDCFYKLINRMTEIEIVRSASDFRTLKRCMVDAILSLPEQCRFSKGIFSWVGFNTYYMPYTVEERASGESKWSFWKLFRYAIDGIVAFSTTPLVISSIIGIILCFVSFIFIAIIVIKTLCFGDPVAGFPTLATIILLFSGLQLFFIGVLGQYLAKTYTESKHRPVYIVKNILEKESFKDE</sequence>
<dbReference type="EMBL" id="CP101620">
    <property type="protein sequence ID" value="UTY38333.1"/>
    <property type="molecule type" value="Genomic_DNA"/>
</dbReference>
<dbReference type="InterPro" id="IPR029044">
    <property type="entry name" value="Nucleotide-diphossugar_trans"/>
</dbReference>
<feature type="transmembrane region" description="Helical" evidence="1">
    <location>
        <begin position="261"/>
        <end position="287"/>
    </location>
</feature>
<dbReference type="Proteomes" id="UP001060112">
    <property type="component" value="Chromosome"/>
</dbReference>